<protein>
    <submittedName>
        <fullName evidence="2">DSBA oxidoreductase</fullName>
    </submittedName>
</protein>
<name>B1Y7T8_LEPCP</name>
<dbReference type="PANTHER" id="PTHR13887">
    <property type="entry name" value="GLUTATHIONE S-TRANSFERASE KAPPA"/>
    <property type="match status" value="1"/>
</dbReference>
<accession>B1Y7T8</accession>
<dbReference type="EMBL" id="CP001013">
    <property type="protein sequence ID" value="ACB32536.1"/>
    <property type="molecule type" value="Genomic_DNA"/>
</dbReference>
<organism evidence="2 3">
    <name type="scientific">Leptothrix cholodnii (strain ATCC 51168 / LMG 8142 / SP-6)</name>
    <name type="common">Leptothrix discophora (strain SP-6)</name>
    <dbReference type="NCBI Taxonomy" id="395495"/>
    <lineage>
        <taxon>Bacteria</taxon>
        <taxon>Pseudomonadati</taxon>
        <taxon>Pseudomonadota</taxon>
        <taxon>Betaproteobacteria</taxon>
        <taxon>Burkholderiales</taxon>
        <taxon>Sphaerotilaceae</taxon>
        <taxon>Leptothrix</taxon>
    </lineage>
</organism>
<dbReference type="AlphaFoldDB" id="B1Y7T8"/>
<dbReference type="SUPFAM" id="SSF52833">
    <property type="entry name" value="Thioredoxin-like"/>
    <property type="match status" value="1"/>
</dbReference>
<proteinExistence type="predicted"/>
<dbReference type="InterPro" id="IPR001853">
    <property type="entry name" value="DSBA-like_thioredoxin_dom"/>
</dbReference>
<dbReference type="KEGG" id="lch:Lcho_0261"/>
<dbReference type="RefSeq" id="WP_012345298.1">
    <property type="nucleotide sequence ID" value="NC_010524.1"/>
</dbReference>
<dbReference type="InterPro" id="IPR036249">
    <property type="entry name" value="Thioredoxin-like_sf"/>
</dbReference>
<evidence type="ECO:0000313" key="2">
    <source>
        <dbReference type="EMBL" id="ACB32536.1"/>
    </source>
</evidence>
<dbReference type="GO" id="GO:0016491">
    <property type="term" value="F:oxidoreductase activity"/>
    <property type="evidence" value="ECO:0007669"/>
    <property type="project" value="InterPro"/>
</dbReference>
<dbReference type="Pfam" id="PF01323">
    <property type="entry name" value="DSBA"/>
    <property type="match status" value="1"/>
</dbReference>
<dbReference type="HOGENOM" id="CLU_069253_0_4_4"/>
<feature type="domain" description="DSBA-like thioredoxin" evidence="1">
    <location>
        <begin position="3"/>
        <end position="206"/>
    </location>
</feature>
<sequence length="213" mass="23532">MKIDVVSDVVCPWCAVGVSSLLRALDTLGDELRPTLHFQPFELNPTLGPGGQDIVEYLGRKYGSTPEQIERTHEQIAQRGAAVGFTFNMDLRTRTYNSFDAHRLLHWAGLEGEDFQLLLKLALLRSYFTEGLDPGEPALLVSLAAEAGLDAARALDILASDEYADEVREREAFYQSQGIASVPSFIINDRHLIAGGQPPEFFVQALRQIAEEG</sequence>
<gene>
    <name evidence="2" type="ordered locus">Lcho_0261</name>
</gene>
<dbReference type="STRING" id="395495.Lcho_0261"/>
<dbReference type="Gene3D" id="3.40.30.10">
    <property type="entry name" value="Glutaredoxin"/>
    <property type="match status" value="1"/>
</dbReference>
<dbReference type="OrthoDB" id="9799122at2"/>
<dbReference type="Proteomes" id="UP000001693">
    <property type="component" value="Chromosome"/>
</dbReference>
<dbReference type="PANTHER" id="PTHR13887:SF41">
    <property type="entry name" value="THIOREDOXIN SUPERFAMILY PROTEIN"/>
    <property type="match status" value="1"/>
</dbReference>
<reference evidence="2 3" key="1">
    <citation type="submission" date="2008-03" db="EMBL/GenBank/DDBJ databases">
        <title>Complete sequence of Leptothrix cholodnii SP-6.</title>
        <authorList>
            <consortium name="US DOE Joint Genome Institute"/>
            <person name="Copeland A."/>
            <person name="Lucas S."/>
            <person name="Lapidus A."/>
            <person name="Glavina del Rio T."/>
            <person name="Dalin E."/>
            <person name="Tice H."/>
            <person name="Bruce D."/>
            <person name="Goodwin L."/>
            <person name="Pitluck S."/>
            <person name="Chertkov O."/>
            <person name="Brettin T."/>
            <person name="Detter J.C."/>
            <person name="Han C."/>
            <person name="Kuske C.R."/>
            <person name="Schmutz J."/>
            <person name="Larimer F."/>
            <person name="Land M."/>
            <person name="Hauser L."/>
            <person name="Kyrpides N."/>
            <person name="Lykidis A."/>
            <person name="Emerson D."/>
            <person name="Richardson P."/>
        </authorList>
    </citation>
    <scope>NUCLEOTIDE SEQUENCE [LARGE SCALE GENOMIC DNA]</scope>
    <source>
        <strain evidence="3">ATCC 51168 / LMG 8142 / SP-6</strain>
    </source>
</reference>
<dbReference type="CDD" id="cd03024">
    <property type="entry name" value="DsbA_FrnE"/>
    <property type="match status" value="1"/>
</dbReference>
<dbReference type="eggNOG" id="COG2761">
    <property type="taxonomic scope" value="Bacteria"/>
</dbReference>
<evidence type="ECO:0000313" key="3">
    <source>
        <dbReference type="Proteomes" id="UP000001693"/>
    </source>
</evidence>
<keyword evidence="3" id="KW-1185">Reference proteome</keyword>
<evidence type="ECO:0000259" key="1">
    <source>
        <dbReference type="Pfam" id="PF01323"/>
    </source>
</evidence>